<proteinExistence type="predicted"/>
<feature type="coiled-coil region" evidence="1">
    <location>
        <begin position="427"/>
        <end position="578"/>
    </location>
</feature>
<evidence type="ECO:0000256" key="2">
    <source>
        <dbReference type="SAM" id="MobiDB-lite"/>
    </source>
</evidence>
<dbReference type="PANTHER" id="PTHR18881:SF2">
    <property type="entry name" value="POLYAMINE-MODULATED FACTOR 1-BINDING PROTEIN 1"/>
    <property type="match status" value="1"/>
</dbReference>
<evidence type="ECO:0000313" key="4">
    <source>
        <dbReference type="RefSeq" id="XP_013770628.1"/>
    </source>
</evidence>
<dbReference type="PANTHER" id="PTHR18881">
    <property type="entry name" value="POLYAMINE-MODULATED FACTOR 1-BINDING PROTEIN 1-RELATED"/>
    <property type="match status" value="1"/>
</dbReference>
<dbReference type="GeneID" id="102201371"/>
<feature type="coiled-coil region" evidence="1">
    <location>
        <begin position="154"/>
        <end position="391"/>
    </location>
</feature>
<evidence type="ECO:0000256" key="1">
    <source>
        <dbReference type="SAM" id="Coils"/>
    </source>
</evidence>
<dbReference type="AlphaFoldDB" id="A0A9Y6JKN1"/>
<sequence length="898" mass="103493">MDAVLRDLLPDLDQGITELLESETKAKMVHLKDKLRNRFKRMAEEKETRIKQLTDELNGTRQKIQKREVKICTLMKELTESKGQHSECQKELLRKDRSLEKLREERDELRVLMEDRSKECAHLDRSKAKLEADLALSHKLHTSHLEVRSRDELILQLRAEMKTAEQKHRGTQKQVTALEEEVRHLNCTIRAHKEEACQLSEKVSDIEHLREQKEKEQQQLQEQLRIKQQQADTVEKKLNKDKEEVELLNQQLKESKDELKEANLHTQEQKETAAIFKQKYTAAIEKARRVQEHVERLEEELQYSQEKLRESQLAASSLKEELAELERRYQEKVGQWENSQEALDQLTDELQASHNLLRESEEKLEHFKNLMRSLQEQMDTLNQQKLAVECDLQLYRRSHSHSDEEYLSLGRLRQQLQKRCAAQVEHLAVCENTILQMKSELERQVQEKLGLKPSLAASQQTHRSNQKQLEQEVIRSKQEVASLERELANAQKVQVTLLRQSDEELKEARQESARKSREVDVERRKAQMLQEALHKEQQKLQSAIRENETLSTLIGKLRKELEELRSSHQVTVEELAARAEEVRRMEGCLNEGKLAEEKIRSMAAGLKKELTEAVHQKLTAEREKQDALDQVITLRSEMEGTRSDNAKLLHESQLVMTNVNLWITEQKASSESIIAQIKAQNKALLIITKEKECLQEANDTLKAEVKRLKEAVDEKEKDMELFKAHLRDWGVQQDRKTMEKKGCVALNLSKIKDMQTRLQSNLEAIGMLNQQLGNLSQENKRLRRQLEEERSMHRQVERSGPLPPPPTTTIHLPLSLSVSPPICASLPSSLDLPRLLSIVPVTGDTNGTQTKPTTVGVGRPGESKASDKASLIRPSSKCAFSASVEDAGSKGTSRNPAK</sequence>
<evidence type="ECO:0000313" key="3">
    <source>
        <dbReference type="Proteomes" id="UP000695023"/>
    </source>
</evidence>
<feature type="coiled-coil region" evidence="1">
    <location>
        <begin position="684"/>
        <end position="725"/>
    </location>
</feature>
<name>A0A9Y6JKN1_9CICH</name>
<feature type="compositionally biased region" description="Basic and acidic residues" evidence="2">
    <location>
        <begin position="787"/>
        <end position="797"/>
    </location>
</feature>
<keyword evidence="3" id="KW-1185">Reference proteome</keyword>
<dbReference type="GO" id="GO:0007283">
    <property type="term" value="P:spermatogenesis"/>
    <property type="evidence" value="ECO:0007669"/>
    <property type="project" value="TreeGrafter"/>
</dbReference>
<organism evidence="3 4">
    <name type="scientific">Pundamilia nyererei</name>
    <dbReference type="NCBI Taxonomy" id="303518"/>
    <lineage>
        <taxon>Eukaryota</taxon>
        <taxon>Metazoa</taxon>
        <taxon>Chordata</taxon>
        <taxon>Craniata</taxon>
        <taxon>Vertebrata</taxon>
        <taxon>Euteleostomi</taxon>
        <taxon>Actinopterygii</taxon>
        <taxon>Neopterygii</taxon>
        <taxon>Teleostei</taxon>
        <taxon>Neoteleostei</taxon>
        <taxon>Acanthomorphata</taxon>
        <taxon>Ovalentaria</taxon>
        <taxon>Cichlomorphae</taxon>
        <taxon>Cichliformes</taxon>
        <taxon>Cichlidae</taxon>
        <taxon>African cichlids</taxon>
        <taxon>Pseudocrenilabrinae</taxon>
        <taxon>Haplochromini</taxon>
        <taxon>Pundamilia</taxon>
    </lineage>
</organism>
<reference evidence="4" key="1">
    <citation type="submission" date="2025-08" db="UniProtKB">
        <authorList>
            <consortium name="RefSeq"/>
        </authorList>
    </citation>
    <scope>IDENTIFICATION</scope>
</reference>
<protein>
    <submittedName>
        <fullName evidence="4">Myosin heavy chain, non-muscle-like</fullName>
    </submittedName>
</protein>
<keyword evidence="1" id="KW-0175">Coiled coil</keyword>
<dbReference type="RefSeq" id="XP_013770628.1">
    <property type="nucleotide sequence ID" value="XM_013915174.1"/>
</dbReference>
<feature type="compositionally biased region" description="Polar residues" evidence="2">
    <location>
        <begin position="843"/>
        <end position="853"/>
    </location>
</feature>
<accession>A0A9Y6JKN1</accession>
<dbReference type="Proteomes" id="UP000695023">
    <property type="component" value="Unplaced"/>
</dbReference>
<gene>
    <name evidence="4" type="primary">LOC102201371</name>
</gene>
<feature type="region of interest" description="Disordered" evidence="2">
    <location>
        <begin position="787"/>
        <end position="808"/>
    </location>
</feature>
<feature type="region of interest" description="Disordered" evidence="2">
    <location>
        <begin position="843"/>
        <end position="898"/>
    </location>
</feature>
<dbReference type="InterPro" id="IPR037391">
    <property type="entry name" value="PMF1-bd"/>
</dbReference>
<dbReference type="SUPFAM" id="SSF57997">
    <property type="entry name" value="Tropomyosin"/>
    <property type="match status" value="1"/>
</dbReference>
<feature type="coiled-coil region" evidence="1">
    <location>
        <begin position="36"/>
        <end position="119"/>
    </location>
</feature>